<organism evidence="1 2">
    <name type="scientific">Streptomyces aurantiacus</name>
    <dbReference type="NCBI Taxonomy" id="47760"/>
    <lineage>
        <taxon>Bacteria</taxon>
        <taxon>Bacillati</taxon>
        <taxon>Actinomycetota</taxon>
        <taxon>Actinomycetes</taxon>
        <taxon>Kitasatosporales</taxon>
        <taxon>Streptomycetaceae</taxon>
        <taxon>Streptomyces</taxon>
        <taxon>Streptomyces aurantiacus group</taxon>
    </lineage>
</organism>
<evidence type="ECO:0000313" key="1">
    <source>
        <dbReference type="EMBL" id="BCL28947.1"/>
    </source>
</evidence>
<dbReference type="EMBL" id="AP023440">
    <property type="protein sequence ID" value="BCL28947.1"/>
    <property type="molecule type" value="Genomic_DNA"/>
</dbReference>
<dbReference type="KEGG" id="sgm:GCM10017557_38060"/>
<gene>
    <name evidence="1" type="ORF">GCM10017557_38060</name>
</gene>
<keyword evidence="2" id="KW-1185">Reference proteome</keyword>
<proteinExistence type="predicted"/>
<dbReference type="AlphaFoldDB" id="A0A7G1P555"/>
<evidence type="ECO:0008006" key="3">
    <source>
        <dbReference type="Google" id="ProtNLM"/>
    </source>
</evidence>
<dbReference type="RefSeq" id="WP_055507092.1">
    <property type="nucleotide sequence ID" value="NZ_AP023440.1"/>
</dbReference>
<protein>
    <recommendedName>
        <fullName evidence="3">DUF2304 family protein</fullName>
    </recommendedName>
</protein>
<reference evidence="1 2" key="1">
    <citation type="journal article" date="2014" name="Int. J. Syst. Evol. Microbiol.">
        <title>Complete genome sequence of Corynebacterium casei LMG S-19264T (=DSM 44701T), isolated from a smear-ripened cheese.</title>
        <authorList>
            <consortium name="US DOE Joint Genome Institute (JGI-PGF)"/>
            <person name="Walter F."/>
            <person name="Albersmeier A."/>
            <person name="Kalinowski J."/>
            <person name="Ruckert C."/>
        </authorList>
    </citation>
    <scope>NUCLEOTIDE SEQUENCE [LARGE SCALE GENOMIC DNA]</scope>
    <source>
        <strain evidence="1 2">JCM 4677</strain>
    </source>
</reference>
<sequence length="63" mass="6440">MNVTSSAVLIFGIASFFVVRSKSANAGGALLLFLFGFFAAGTGAAQPIHDLAASFARFLSDIG</sequence>
<accession>A0A7G1P555</accession>
<name>A0A7G1P555_9ACTN</name>
<evidence type="ECO:0000313" key="2">
    <source>
        <dbReference type="Proteomes" id="UP000516444"/>
    </source>
</evidence>
<dbReference type="Proteomes" id="UP000516444">
    <property type="component" value="Chromosome"/>
</dbReference>